<gene>
    <name evidence="3" type="ORF">SDC9_182527</name>
</gene>
<keyword evidence="1" id="KW-0812">Transmembrane</keyword>
<feature type="domain" description="CAAX prenyl protease 2/Lysostaphin resistance protein A-like" evidence="2">
    <location>
        <begin position="16"/>
        <end position="113"/>
    </location>
</feature>
<organism evidence="3">
    <name type="scientific">bioreactor metagenome</name>
    <dbReference type="NCBI Taxonomy" id="1076179"/>
    <lineage>
        <taxon>unclassified sequences</taxon>
        <taxon>metagenomes</taxon>
        <taxon>ecological metagenomes</taxon>
    </lineage>
</organism>
<comment type="caution">
    <text evidence="3">The sequence shown here is derived from an EMBL/GenBank/DDBJ whole genome shotgun (WGS) entry which is preliminary data.</text>
</comment>
<dbReference type="GO" id="GO:0080120">
    <property type="term" value="P:CAAX-box protein maturation"/>
    <property type="evidence" value="ECO:0007669"/>
    <property type="project" value="UniProtKB-ARBA"/>
</dbReference>
<evidence type="ECO:0000256" key="1">
    <source>
        <dbReference type="SAM" id="Phobius"/>
    </source>
</evidence>
<dbReference type="AlphaFoldDB" id="A0A645HH87"/>
<reference evidence="3" key="1">
    <citation type="submission" date="2019-08" db="EMBL/GenBank/DDBJ databases">
        <authorList>
            <person name="Kucharzyk K."/>
            <person name="Murdoch R.W."/>
            <person name="Higgins S."/>
            <person name="Loffler F."/>
        </authorList>
    </citation>
    <scope>NUCLEOTIDE SEQUENCE</scope>
</reference>
<keyword evidence="1" id="KW-1133">Transmembrane helix</keyword>
<name>A0A645HH87_9ZZZZ</name>
<keyword evidence="1" id="KW-0472">Membrane</keyword>
<protein>
    <recommendedName>
        <fullName evidence="2">CAAX prenyl protease 2/Lysostaphin resistance protein A-like domain-containing protein</fullName>
    </recommendedName>
</protein>
<evidence type="ECO:0000313" key="3">
    <source>
        <dbReference type="EMBL" id="MPN35033.1"/>
    </source>
</evidence>
<sequence>MVNFENIFSAKFIGSFIIGTFGYSIHPGIYEEILYRGFLISGLKGIGLSDEKCNVIQAIIFGASHVMSFGTASWMFLLATAAQAMIGYVLGKLYFKTKSLSPCILLHGLFDVVLQI</sequence>
<evidence type="ECO:0000259" key="2">
    <source>
        <dbReference type="Pfam" id="PF02517"/>
    </source>
</evidence>
<dbReference type="InterPro" id="IPR003675">
    <property type="entry name" value="Rce1/LyrA-like_dom"/>
</dbReference>
<dbReference type="GO" id="GO:0004175">
    <property type="term" value="F:endopeptidase activity"/>
    <property type="evidence" value="ECO:0007669"/>
    <property type="project" value="UniProtKB-ARBA"/>
</dbReference>
<dbReference type="EMBL" id="VSSQ01088371">
    <property type="protein sequence ID" value="MPN35033.1"/>
    <property type="molecule type" value="Genomic_DNA"/>
</dbReference>
<feature type="transmembrane region" description="Helical" evidence="1">
    <location>
        <begin position="72"/>
        <end position="91"/>
    </location>
</feature>
<feature type="transmembrane region" description="Helical" evidence="1">
    <location>
        <begin position="12"/>
        <end position="30"/>
    </location>
</feature>
<accession>A0A645HH87</accession>
<dbReference type="Pfam" id="PF02517">
    <property type="entry name" value="Rce1-like"/>
    <property type="match status" value="1"/>
</dbReference>
<proteinExistence type="predicted"/>